<evidence type="ECO:0000256" key="2">
    <source>
        <dbReference type="ARBA" id="ARBA00003444"/>
    </source>
</evidence>
<dbReference type="GO" id="GO:0008483">
    <property type="term" value="F:transaminase activity"/>
    <property type="evidence" value="ECO:0007669"/>
    <property type="project" value="UniProtKB-KW"/>
</dbReference>
<protein>
    <recommendedName>
        <fullName evidence="4">threonine-phosphate decarboxylase</fullName>
        <ecNumber evidence="4">4.1.1.81</ecNumber>
    </recommendedName>
    <alternativeName>
        <fullName evidence="8">L-threonine-O-3-phosphate decarboxylase</fullName>
    </alternativeName>
</protein>
<dbReference type="UniPathway" id="UPA00148"/>
<keyword evidence="12" id="KW-1185">Reference proteome</keyword>
<dbReference type="GO" id="GO:0009236">
    <property type="term" value="P:cobalamin biosynthetic process"/>
    <property type="evidence" value="ECO:0007669"/>
    <property type="project" value="UniProtKB-UniPathway"/>
</dbReference>
<evidence type="ECO:0000256" key="4">
    <source>
        <dbReference type="ARBA" id="ARBA00012285"/>
    </source>
</evidence>
<dbReference type="EMBL" id="LAYY01000007">
    <property type="protein sequence ID" value="KKK38557.1"/>
    <property type="molecule type" value="Genomic_DNA"/>
</dbReference>
<dbReference type="SUPFAM" id="SSF53383">
    <property type="entry name" value="PLP-dependent transferases"/>
    <property type="match status" value="1"/>
</dbReference>
<evidence type="ECO:0000256" key="3">
    <source>
        <dbReference type="ARBA" id="ARBA00004953"/>
    </source>
</evidence>
<dbReference type="Pfam" id="PF00155">
    <property type="entry name" value="Aminotran_1_2"/>
    <property type="match status" value="1"/>
</dbReference>
<comment type="catalytic activity">
    <reaction evidence="9">
        <text>O-phospho-L-threonine + H(+) = (R)-1-aminopropan-2-yl phosphate + CO2</text>
        <dbReference type="Rhea" id="RHEA:11492"/>
        <dbReference type="ChEBI" id="CHEBI:15378"/>
        <dbReference type="ChEBI" id="CHEBI:16526"/>
        <dbReference type="ChEBI" id="CHEBI:58563"/>
        <dbReference type="ChEBI" id="CHEBI:58675"/>
        <dbReference type="EC" id="4.1.1.81"/>
    </reaction>
</comment>
<keyword evidence="6" id="KW-0663">Pyridoxal phosphate</keyword>
<keyword evidence="7" id="KW-0456">Lyase</keyword>
<comment type="function">
    <text evidence="2">Decarboxylates L-threonine-O-3-phosphate to yield (R)-1-amino-2-propanol O-2-phosphate, the precursor for the linkage between the nucleotide loop and the corrin ring in cobalamin.</text>
</comment>
<proteinExistence type="predicted"/>
<feature type="domain" description="Aminotransferase class I/classII large" evidence="10">
    <location>
        <begin position="24"/>
        <end position="346"/>
    </location>
</feature>
<dbReference type="InterPro" id="IPR005860">
    <property type="entry name" value="CobD"/>
</dbReference>
<evidence type="ECO:0000256" key="1">
    <source>
        <dbReference type="ARBA" id="ARBA00001933"/>
    </source>
</evidence>
<evidence type="ECO:0000256" key="7">
    <source>
        <dbReference type="ARBA" id="ARBA00023239"/>
    </source>
</evidence>
<dbReference type="Proteomes" id="UP000034166">
    <property type="component" value="Unassembled WGS sequence"/>
</dbReference>
<dbReference type="PROSITE" id="PS00105">
    <property type="entry name" value="AA_TRANSFER_CLASS_1"/>
    <property type="match status" value="1"/>
</dbReference>
<dbReference type="AlphaFoldDB" id="A0A0M2SZZ1"/>
<evidence type="ECO:0000313" key="11">
    <source>
        <dbReference type="EMBL" id="KKK38557.1"/>
    </source>
</evidence>
<dbReference type="GO" id="GO:0048472">
    <property type="term" value="F:threonine-phosphate decarboxylase activity"/>
    <property type="evidence" value="ECO:0007669"/>
    <property type="project" value="UniProtKB-EC"/>
</dbReference>
<keyword evidence="5" id="KW-0169">Cobalamin biosynthesis</keyword>
<comment type="caution">
    <text evidence="11">The sequence shown here is derived from an EMBL/GenBank/DDBJ whole genome shotgun (WGS) entry which is preliminary data.</text>
</comment>
<dbReference type="CDD" id="cd00609">
    <property type="entry name" value="AAT_like"/>
    <property type="match status" value="1"/>
</dbReference>
<gene>
    <name evidence="11" type="ORF">WQ57_08125</name>
</gene>
<dbReference type="InterPro" id="IPR004839">
    <property type="entry name" value="Aminotransferase_I/II_large"/>
</dbReference>
<reference evidence="11 12" key="1">
    <citation type="submission" date="2015-04" db="EMBL/GenBank/DDBJ databases">
        <title>Taxonomic description and genome sequence of Bacillus campisalis sp. nov., a novel member of the genus Bacillus isolated from solar saltern.</title>
        <authorList>
            <person name="Mathan Kumar R."/>
            <person name="Kaur G."/>
            <person name="Kumar A."/>
            <person name="Singh N.K."/>
            <person name="Kaur N."/>
            <person name="Kumar N."/>
            <person name="Mayilraj S."/>
        </authorList>
    </citation>
    <scope>NUCLEOTIDE SEQUENCE [LARGE SCALE GENOMIC DNA]</scope>
    <source>
        <strain evidence="11 12">SA2-6</strain>
    </source>
</reference>
<accession>A0A0M2SZZ1</accession>
<dbReference type="InterPro" id="IPR015422">
    <property type="entry name" value="PyrdxlP-dep_Trfase_small"/>
</dbReference>
<dbReference type="PANTHER" id="PTHR42885:SF1">
    <property type="entry name" value="THREONINE-PHOSPHATE DECARBOXYLASE"/>
    <property type="match status" value="1"/>
</dbReference>
<dbReference type="GO" id="GO:0030170">
    <property type="term" value="F:pyridoxal phosphate binding"/>
    <property type="evidence" value="ECO:0007669"/>
    <property type="project" value="InterPro"/>
</dbReference>
<keyword evidence="11" id="KW-0808">Transferase</keyword>
<dbReference type="InterPro" id="IPR004838">
    <property type="entry name" value="NHTrfase_class1_PyrdxlP-BS"/>
</dbReference>
<evidence type="ECO:0000313" key="12">
    <source>
        <dbReference type="Proteomes" id="UP000034166"/>
    </source>
</evidence>
<dbReference type="InterPro" id="IPR015424">
    <property type="entry name" value="PyrdxlP-dep_Trfase"/>
</dbReference>
<comment type="pathway">
    <text evidence="3">Cofactor biosynthesis; adenosylcobalamin biosynthesis.</text>
</comment>
<evidence type="ECO:0000256" key="8">
    <source>
        <dbReference type="ARBA" id="ARBA00029996"/>
    </source>
</evidence>
<name>A0A0M2SZZ1_9BACI</name>
<evidence type="ECO:0000256" key="6">
    <source>
        <dbReference type="ARBA" id="ARBA00022898"/>
    </source>
</evidence>
<evidence type="ECO:0000256" key="5">
    <source>
        <dbReference type="ARBA" id="ARBA00022573"/>
    </source>
</evidence>
<organism evidence="11 12">
    <name type="scientific">Mesobacillus campisalis</name>
    <dbReference type="NCBI Taxonomy" id="1408103"/>
    <lineage>
        <taxon>Bacteria</taxon>
        <taxon>Bacillati</taxon>
        <taxon>Bacillota</taxon>
        <taxon>Bacilli</taxon>
        <taxon>Bacillales</taxon>
        <taxon>Bacillaceae</taxon>
        <taxon>Mesobacillus</taxon>
    </lineage>
</organism>
<sequence>MKWPEHGANPHLMYEALNRQIPSQIIDFSANINPLGPPSSLAENWPMLLELVSEYPDSRGTTIKRKIADLEGLSEEQILIGNGGAEIISLIGRMLSGKKVLIIQPAFSEYEEACRVNGCEVEYLSLSSGSWEWEKGLEEKLESADAVFLCNPNNPTGIYYPPALFLPLLNKCKINDCLLIIDEAFYDFVTEYERIVPYIQKYSNLLIIRSMTKMFAIPGLRLGYLIGSSEIIANVSAFQPHWSINALALKTGEWLLESETFIQETKNLIQKEKTKLFAFYQEYGFLFSPSSTNFYLLKDPQLDDQLPFFLYLLERGIVPRHTMNFPGLRGRWLRFAIKGSAENERLMKEVSEWKSRASFL</sequence>
<dbReference type="NCBIfam" id="TIGR01140">
    <property type="entry name" value="L_thr_O3P_dcar"/>
    <property type="match status" value="1"/>
</dbReference>
<dbReference type="OrthoDB" id="9813612at2"/>
<dbReference type="EC" id="4.1.1.81" evidence="4"/>
<comment type="cofactor">
    <cofactor evidence="1">
        <name>pyridoxal 5'-phosphate</name>
        <dbReference type="ChEBI" id="CHEBI:597326"/>
    </cofactor>
</comment>
<dbReference type="RefSeq" id="WP_046523249.1">
    <property type="nucleotide sequence ID" value="NZ_LAYY01000007.1"/>
</dbReference>
<evidence type="ECO:0000256" key="9">
    <source>
        <dbReference type="ARBA" id="ARBA00048531"/>
    </source>
</evidence>
<dbReference type="PATRIC" id="fig|1408103.3.peg.1832"/>
<evidence type="ECO:0000259" key="10">
    <source>
        <dbReference type="Pfam" id="PF00155"/>
    </source>
</evidence>
<dbReference type="InterPro" id="IPR015421">
    <property type="entry name" value="PyrdxlP-dep_Trfase_major"/>
</dbReference>
<dbReference type="Gene3D" id="3.40.640.10">
    <property type="entry name" value="Type I PLP-dependent aspartate aminotransferase-like (Major domain)"/>
    <property type="match status" value="1"/>
</dbReference>
<keyword evidence="11" id="KW-0032">Aminotransferase</keyword>
<dbReference type="Gene3D" id="3.90.1150.10">
    <property type="entry name" value="Aspartate Aminotransferase, domain 1"/>
    <property type="match status" value="1"/>
</dbReference>
<dbReference type="PANTHER" id="PTHR42885">
    <property type="entry name" value="HISTIDINOL-PHOSPHATE AMINOTRANSFERASE-RELATED"/>
    <property type="match status" value="1"/>
</dbReference>